<comment type="caution">
    <text evidence="1">The sequence shown here is derived from an EMBL/GenBank/DDBJ whole genome shotgun (WGS) entry which is preliminary data.</text>
</comment>
<dbReference type="OrthoDB" id="2607649at2"/>
<proteinExistence type="predicted"/>
<accession>E9SHQ5</accession>
<gene>
    <name evidence="1" type="ORF">CUS_7005</name>
</gene>
<reference evidence="1 2" key="1">
    <citation type="submission" date="2011-02" db="EMBL/GenBank/DDBJ databases">
        <authorList>
            <person name="Nelson K.E."/>
            <person name="Sutton G."/>
            <person name="Torralba M."/>
            <person name="Durkin S."/>
            <person name="Harkins D."/>
            <person name="Montgomery R."/>
            <person name="Ziemer C."/>
            <person name="Klaassens E."/>
            <person name="Ocuiv P."/>
            <person name="Morrison M."/>
        </authorList>
    </citation>
    <scope>NUCLEOTIDE SEQUENCE [LARGE SCALE GENOMIC DNA]</scope>
    <source>
        <strain evidence="1 2">8</strain>
    </source>
</reference>
<dbReference type="eggNOG" id="ENOG5031TPQ">
    <property type="taxonomic scope" value="Bacteria"/>
</dbReference>
<keyword evidence="2" id="KW-1185">Reference proteome</keyword>
<dbReference type="AlphaFoldDB" id="E9SHQ5"/>
<name>E9SHQ5_RUMAL</name>
<evidence type="ECO:0000313" key="2">
    <source>
        <dbReference type="Proteomes" id="UP000004259"/>
    </source>
</evidence>
<dbReference type="STRING" id="246199.CUS_7005"/>
<dbReference type="RefSeq" id="WP_002853414.1">
    <property type="nucleotide sequence ID" value="NZ_ADKM02000134.1"/>
</dbReference>
<dbReference type="Proteomes" id="UP000004259">
    <property type="component" value="Unassembled WGS sequence"/>
</dbReference>
<organism evidence="1 2">
    <name type="scientific">Ruminococcus albus 8</name>
    <dbReference type="NCBI Taxonomy" id="246199"/>
    <lineage>
        <taxon>Bacteria</taxon>
        <taxon>Bacillati</taxon>
        <taxon>Bacillota</taxon>
        <taxon>Clostridia</taxon>
        <taxon>Eubacteriales</taxon>
        <taxon>Oscillospiraceae</taxon>
        <taxon>Ruminococcus</taxon>
    </lineage>
</organism>
<evidence type="ECO:0000313" key="1">
    <source>
        <dbReference type="EMBL" id="EGC01227.1"/>
    </source>
</evidence>
<sequence length="120" mass="14020">MYFSSEYADVQLWKGKSLLTWKKRATFDNYRAPATAALELIRQHGCDMVIDARNGFEDEKEDVEWGFAFLLPEMAKSGCRKVWFIMNEVNDIAEEMDMWTAEFLKYFEVGKVDDPEKIGD</sequence>
<protein>
    <submittedName>
        <fullName evidence="1">Conserved domain protein</fullName>
    </submittedName>
</protein>
<dbReference type="EMBL" id="ADKM02000134">
    <property type="protein sequence ID" value="EGC01227.1"/>
    <property type="molecule type" value="Genomic_DNA"/>
</dbReference>